<dbReference type="InterPro" id="IPR036412">
    <property type="entry name" value="HAD-like_sf"/>
</dbReference>
<evidence type="ECO:0000256" key="5">
    <source>
        <dbReference type="ARBA" id="ARBA00015196"/>
    </source>
</evidence>
<dbReference type="Gene3D" id="3.40.50.1000">
    <property type="entry name" value="HAD superfamily/HAD-like"/>
    <property type="match status" value="1"/>
</dbReference>
<dbReference type="OrthoDB" id="9792539at2"/>
<keyword evidence="6" id="KW-0028">Amino-acid biosynthesis</keyword>
<sequence length="314" mass="33605">MTSHETQATSALRKDDRIDILLGGTDPAELESFAREFPADLILRRPDFIRLANVPAESLTEELRNRAIENQIDLIALTPGLSLKDFRVACFDMDSTLIQNECIDDMAAIVGRGKEVAEMTRLAMEGHLPFAENLRRRVHCLEGADGSIFEKTIAGLKPTPFAAEWIAMLTANGIRTYILTGGFAEIARVVAERYGMTGFVSNRLGLNADGSLSGEVTGPAGGKILDADGKRRAVEVLAEVANAPLSAVICGGDGANDLEMIGVAGFGFAYHGKPVVAAAARHAVRFGDFRTVAHCFVEAWPELSECACAAPSAN</sequence>
<dbReference type="Pfam" id="PF00702">
    <property type="entry name" value="Hydrolase"/>
    <property type="match status" value="1"/>
</dbReference>
<evidence type="ECO:0000256" key="2">
    <source>
        <dbReference type="ARBA" id="ARBA00005135"/>
    </source>
</evidence>
<dbReference type="PANTHER" id="PTHR43344">
    <property type="entry name" value="PHOSPHOSERINE PHOSPHATASE"/>
    <property type="match status" value="1"/>
</dbReference>
<gene>
    <name evidence="15" type="ORF">SUTMEG_07960</name>
</gene>
<dbReference type="RefSeq" id="WP_120176571.1">
    <property type="nucleotide sequence ID" value="NZ_AP018786.1"/>
</dbReference>
<dbReference type="GO" id="GO:0036424">
    <property type="term" value="F:L-phosphoserine phosphatase activity"/>
    <property type="evidence" value="ECO:0007669"/>
    <property type="project" value="InterPro"/>
</dbReference>
<dbReference type="UniPathway" id="UPA00135">
    <property type="reaction ID" value="UER00198"/>
</dbReference>
<proteinExistence type="inferred from homology"/>
<dbReference type="PANTHER" id="PTHR43344:SF2">
    <property type="entry name" value="PHOSPHOSERINE PHOSPHATASE"/>
    <property type="match status" value="1"/>
</dbReference>
<comment type="cofactor">
    <cofactor evidence="1">
        <name>Mg(2+)</name>
        <dbReference type="ChEBI" id="CHEBI:18420"/>
    </cofactor>
</comment>
<dbReference type="GO" id="GO:0006564">
    <property type="term" value="P:L-serine biosynthetic process"/>
    <property type="evidence" value="ECO:0007669"/>
    <property type="project" value="UniProtKB-KW"/>
</dbReference>
<reference evidence="15 16" key="1">
    <citation type="journal article" date="2018" name="Int. J. Syst. Evol. Microbiol.">
        <title>Mesosutterella multiformis gen. nov., sp. nov., a member of the family Sutterellaceae and Sutterella megalosphaeroides sp. nov., isolated from human faeces.</title>
        <authorList>
            <person name="Sakamoto M."/>
            <person name="Ikeyama N."/>
            <person name="Kunihiro T."/>
            <person name="Iino T."/>
            <person name="Yuki M."/>
            <person name="Ohkuma M."/>
        </authorList>
    </citation>
    <scope>NUCLEOTIDE SEQUENCE [LARGE SCALE GENOMIC DNA]</scope>
    <source>
        <strain evidence="15 16">6FBBBH3</strain>
    </source>
</reference>
<evidence type="ECO:0000313" key="16">
    <source>
        <dbReference type="Proteomes" id="UP000271003"/>
    </source>
</evidence>
<comment type="pathway">
    <text evidence="2">Amino-acid biosynthesis; L-serine biosynthesis; L-serine from 3-phospho-D-glycerate: step 3/3.</text>
</comment>
<comment type="catalytic activity">
    <reaction evidence="12">
        <text>O-phospho-L-serine + H2O = L-serine + phosphate</text>
        <dbReference type="Rhea" id="RHEA:21208"/>
        <dbReference type="ChEBI" id="CHEBI:15377"/>
        <dbReference type="ChEBI" id="CHEBI:33384"/>
        <dbReference type="ChEBI" id="CHEBI:43474"/>
        <dbReference type="ChEBI" id="CHEBI:57524"/>
        <dbReference type="EC" id="3.1.3.3"/>
    </reaction>
</comment>
<evidence type="ECO:0000256" key="9">
    <source>
        <dbReference type="ARBA" id="ARBA00022842"/>
    </source>
</evidence>
<dbReference type="GO" id="GO:0000287">
    <property type="term" value="F:magnesium ion binding"/>
    <property type="evidence" value="ECO:0007669"/>
    <property type="project" value="TreeGrafter"/>
</dbReference>
<name>A0A2Z6I8V9_9BURK</name>
<evidence type="ECO:0000256" key="11">
    <source>
        <dbReference type="ARBA" id="ARBA00031693"/>
    </source>
</evidence>
<evidence type="ECO:0000256" key="1">
    <source>
        <dbReference type="ARBA" id="ARBA00001946"/>
    </source>
</evidence>
<comment type="catalytic activity">
    <reaction evidence="13">
        <text>O-phospho-D-serine + H2O = D-serine + phosphate</text>
        <dbReference type="Rhea" id="RHEA:24873"/>
        <dbReference type="ChEBI" id="CHEBI:15377"/>
        <dbReference type="ChEBI" id="CHEBI:35247"/>
        <dbReference type="ChEBI" id="CHEBI:43474"/>
        <dbReference type="ChEBI" id="CHEBI:58680"/>
        <dbReference type="EC" id="3.1.3.3"/>
    </reaction>
</comment>
<dbReference type="InterPro" id="IPR050582">
    <property type="entry name" value="HAD-like_SerB"/>
</dbReference>
<dbReference type="AlphaFoldDB" id="A0A2Z6I8V9"/>
<dbReference type="EC" id="3.1.3.3" evidence="4"/>
<dbReference type="KEGG" id="sutt:SUTMEG_07960"/>
<protein>
    <recommendedName>
        <fullName evidence="5">Phosphoserine phosphatase</fullName>
        <ecNumber evidence="4">3.1.3.3</ecNumber>
    </recommendedName>
    <alternativeName>
        <fullName evidence="11">O-phosphoserine phosphohydrolase</fullName>
    </alternativeName>
</protein>
<keyword evidence="10" id="KW-0718">Serine biosynthesis</keyword>
<evidence type="ECO:0000256" key="10">
    <source>
        <dbReference type="ARBA" id="ARBA00023299"/>
    </source>
</evidence>
<dbReference type="SUPFAM" id="SSF56784">
    <property type="entry name" value="HAD-like"/>
    <property type="match status" value="1"/>
</dbReference>
<dbReference type="InterPro" id="IPR004469">
    <property type="entry name" value="PSP"/>
</dbReference>
<keyword evidence="8" id="KW-0378">Hydrolase</keyword>
<dbReference type="Proteomes" id="UP000271003">
    <property type="component" value="Chromosome"/>
</dbReference>
<evidence type="ECO:0000256" key="13">
    <source>
        <dbReference type="ARBA" id="ARBA00048523"/>
    </source>
</evidence>
<feature type="active site" description="Proton donor" evidence="14">
    <location>
        <position position="94"/>
    </location>
</feature>
<evidence type="ECO:0000256" key="3">
    <source>
        <dbReference type="ARBA" id="ARBA00009184"/>
    </source>
</evidence>
<evidence type="ECO:0000256" key="12">
    <source>
        <dbReference type="ARBA" id="ARBA00048138"/>
    </source>
</evidence>
<evidence type="ECO:0000313" key="15">
    <source>
        <dbReference type="EMBL" id="BBF22905.1"/>
    </source>
</evidence>
<accession>A0A2Z6I8V9</accession>
<evidence type="ECO:0000256" key="7">
    <source>
        <dbReference type="ARBA" id="ARBA00022723"/>
    </source>
</evidence>
<dbReference type="NCBIfam" id="TIGR01488">
    <property type="entry name" value="HAD-SF-IB"/>
    <property type="match status" value="1"/>
</dbReference>
<dbReference type="GO" id="GO:0005737">
    <property type="term" value="C:cytoplasm"/>
    <property type="evidence" value="ECO:0007669"/>
    <property type="project" value="TreeGrafter"/>
</dbReference>
<dbReference type="InterPro" id="IPR023214">
    <property type="entry name" value="HAD_sf"/>
</dbReference>
<evidence type="ECO:0000256" key="14">
    <source>
        <dbReference type="PIRSR" id="PIRSR604469-1"/>
    </source>
</evidence>
<evidence type="ECO:0000256" key="6">
    <source>
        <dbReference type="ARBA" id="ARBA00022605"/>
    </source>
</evidence>
<keyword evidence="9" id="KW-0460">Magnesium</keyword>
<dbReference type="NCBIfam" id="TIGR00338">
    <property type="entry name" value="serB"/>
    <property type="match status" value="1"/>
</dbReference>
<evidence type="ECO:0000256" key="4">
    <source>
        <dbReference type="ARBA" id="ARBA00012640"/>
    </source>
</evidence>
<evidence type="ECO:0000256" key="8">
    <source>
        <dbReference type="ARBA" id="ARBA00022801"/>
    </source>
</evidence>
<keyword evidence="7" id="KW-0479">Metal-binding</keyword>
<feature type="active site" description="Nucleophile" evidence="14">
    <location>
        <position position="92"/>
    </location>
</feature>
<organism evidence="15 16">
    <name type="scientific">Sutterella megalosphaeroides</name>
    <dbReference type="NCBI Taxonomy" id="2494234"/>
    <lineage>
        <taxon>Bacteria</taxon>
        <taxon>Pseudomonadati</taxon>
        <taxon>Pseudomonadota</taxon>
        <taxon>Betaproteobacteria</taxon>
        <taxon>Burkholderiales</taxon>
        <taxon>Sutterellaceae</taxon>
        <taxon>Sutterella</taxon>
    </lineage>
</organism>
<comment type="similarity">
    <text evidence="3">Belongs to the HAD-like hydrolase superfamily. SerB family.</text>
</comment>
<dbReference type="EMBL" id="AP018786">
    <property type="protein sequence ID" value="BBF22905.1"/>
    <property type="molecule type" value="Genomic_DNA"/>
</dbReference>
<keyword evidence="16" id="KW-1185">Reference proteome</keyword>